<sequence length="736" mass="76562">MKMQTYKYLAPVIIGSALVLGGCNEEKTTTSVDTEAIVSSYVNYMDEDFYTAWQSKNFTKVMLNDTSVDVDGGDGVLVDGQVITIKTSGTYVLEGNLSDGNIIIDTEDTGVVRLVLNGANITSKTTAPIYVKQSDKTVISLEDGTENVLTDATQYVYEDNTDDPGAAIFSKDDLTINGPGALTVNANYKDGITGRDQLLVTGGNITIHATDDGIVGRDVFAMRDANITIEAAGDGVKASNDEDADKGNIVLESGTLTVTAEGDGIQAEKVVSVLDGTYSITSGGGSPEKIISQEMGGGMMQGGQRPEMPTGEDGEFDPTQIPQGGEGGTRPEMPTGEDGEFDPTQMPQNGEGGTRPEMPTDENGDIDPSQMAQSAGNQQQAQNEQNQTDSSLDGEQVSEQQTTTTEEEDVSGKGIKAGTNMQIMGGTIAIDALDDALHSNGDLTIQGGDITVSTGDDGVHADTDVLITGGAVNIEKSYEGIEGVNVTLSDGNVRVIAADDGININGGSSDLGMPGETQSTTTTTSDSLLLIEGGYLYVNADGDGLDSNSSIKMTAGTVVVYGPTNNGNAPLDYDGTFTIEGGTLIASGSSGMALGLSDSSTQAAIMMTFDETQQAATTVNIANGDGKSIFTIAPEKQFQSIVISTPDLKQGETYTLSSDGTVTGDSQDGLYENATYTNGSQSVEFKQASVMTYINKDGIAEQQSSGMMDGPGGGGNMPARGERPTNDTNTNETNTN</sequence>
<comment type="caution">
    <text evidence="2">The sequence shown here is derived from an EMBL/GenBank/DDBJ whole genome shotgun (WGS) entry which is preliminary data.</text>
</comment>
<dbReference type="Proteomes" id="UP000050668">
    <property type="component" value="Unassembled WGS sequence"/>
</dbReference>
<feature type="region of interest" description="Disordered" evidence="1">
    <location>
        <begin position="280"/>
        <end position="418"/>
    </location>
</feature>
<accession>A0ABR5K1L7</accession>
<evidence type="ECO:0000313" key="2">
    <source>
        <dbReference type="EMBL" id="KOS68580.1"/>
    </source>
</evidence>
<dbReference type="PROSITE" id="PS51257">
    <property type="entry name" value="PROKAR_LIPOPROTEIN"/>
    <property type="match status" value="1"/>
</dbReference>
<reference evidence="3" key="1">
    <citation type="submission" date="2015-07" db="EMBL/GenBank/DDBJ databases">
        <title>Fjat-14205 dsm 2895.</title>
        <authorList>
            <person name="Liu B."/>
            <person name="Wang J."/>
            <person name="Zhu Y."/>
            <person name="Liu G."/>
            <person name="Chen Q."/>
            <person name="Chen Z."/>
            <person name="Lan J."/>
            <person name="Che J."/>
            <person name="Ge C."/>
            <person name="Shi H."/>
            <person name="Pan Z."/>
            <person name="Liu X."/>
        </authorList>
    </citation>
    <scope>NUCLEOTIDE SEQUENCE [LARGE SCALE GENOMIC DNA]</scope>
    <source>
        <strain evidence="3">DSM 25560</strain>
    </source>
</reference>
<feature type="compositionally biased region" description="Low complexity" evidence="1">
    <location>
        <begin position="370"/>
        <end position="387"/>
    </location>
</feature>
<name>A0ABR5K1L7_9BACI</name>
<evidence type="ECO:0000256" key="1">
    <source>
        <dbReference type="SAM" id="MobiDB-lite"/>
    </source>
</evidence>
<dbReference type="Pfam" id="PF14262">
    <property type="entry name" value="Cthe_2159"/>
    <property type="match status" value="2"/>
</dbReference>
<dbReference type="EMBL" id="LGRV01000003">
    <property type="protein sequence ID" value="KOS68580.1"/>
    <property type="molecule type" value="Genomic_DNA"/>
</dbReference>
<proteinExistence type="predicted"/>
<keyword evidence="3" id="KW-1185">Reference proteome</keyword>
<feature type="region of interest" description="Disordered" evidence="1">
    <location>
        <begin position="702"/>
        <end position="736"/>
    </location>
</feature>
<organism evidence="2 3">
    <name type="scientific">Lysinibacillus contaminans</name>
    <dbReference type="NCBI Taxonomy" id="1293441"/>
    <lineage>
        <taxon>Bacteria</taxon>
        <taxon>Bacillati</taxon>
        <taxon>Bacillota</taxon>
        <taxon>Bacilli</taxon>
        <taxon>Bacillales</taxon>
        <taxon>Bacillaceae</taxon>
        <taxon>Lysinibacillus</taxon>
    </lineage>
</organism>
<evidence type="ECO:0000313" key="3">
    <source>
        <dbReference type="Proteomes" id="UP000050668"/>
    </source>
</evidence>
<gene>
    <name evidence="2" type="ORF">AEA09_08470</name>
</gene>
<evidence type="ECO:0008006" key="4">
    <source>
        <dbReference type="Google" id="ProtNLM"/>
    </source>
</evidence>
<feature type="compositionally biased region" description="Low complexity" evidence="1">
    <location>
        <begin position="726"/>
        <end position="736"/>
    </location>
</feature>
<dbReference type="InterPro" id="IPR025584">
    <property type="entry name" value="Cthe_2159"/>
</dbReference>
<protein>
    <recommendedName>
        <fullName evidence="4">Dockerin type 1</fullName>
    </recommendedName>
</protein>